<proteinExistence type="predicted"/>
<dbReference type="Proteomes" id="UP000482800">
    <property type="component" value="Unassembled WGS sequence"/>
</dbReference>
<feature type="compositionally biased region" description="Basic and acidic residues" evidence="1">
    <location>
        <begin position="1"/>
        <end position="10"/>
    </location>
</feature>
<feature type="region of interest" description="Disordered" evidence="1">
    <location>
        <begin position="1"/>
        <end position="29"/>
    </location>
</feature>
<reference evidence="2 3" key="1">
    <citation type="submission" date="2020-03" db="EMBL/GenBank/DDBJ databases">
        <title>Whole genome shotgun sequence of Phytohabitans houttuyneae NBRC 108639.</title>
        <authorList>
            <person name="Komaki H."/>
            <person name="Tamura T."/>
        </authorList>
    </citation>
    <scope>NUCLEOTIDE SEQUENCE [LARGE SCALE GENOMIC DNA]</scope>
    <source>
        <strain evidence="2 3">NBRC 108639</strain>
    </source>
</reference>
<organism evidence="2 3">
    <name type="scientific">Phytohabitans houttuyneae</name>
    <dbReference type="NCBI Taxonomy" id="1076126"/>
    <lineage>
        <taxon>Bacteria</taxon>
        <taxon>Bacillati</taxon>
        <taxon>Actinomycetota</taxon>
        <taxon>Actinomycetes</taxon>
        <taxon>Micromonosporales</taxon>
        <taxon>Micromonosporaceae</taxon>
    </lineage>
</organism>
<evidence type="ECO:0000313" key="2">
    <source>
        <dbReference type="EMBL" id="GFJ78740.1"/>
    </source>
</evidence>
<sequence>MSYHDVRGGPDRCAGPRGNGERSGAFSWDAFPQPHPLRLAEPAGACLAEAAAEAGDLGERWRAAGLRGLRREQRSAADANPGNMPKMIGAPSKAKEDAPIRYGPS</sequence>
<evidence type="ECO:0000256" key="1">
    <source>
        <dbReference type="SAM" id="MobiDB-lite"/>
    </source>
</evidence>
<gene>
    <name evidence="2" type="ORF">Phou_029200</name>
</gene>
<comment type="caution">
    <text evidence="2">The sequence shown here is derived from an EMBL/GenBank/DDBJ whole genome shotgun (WGS) entry which is preliminary data.</text>
</comment>
<keyword evidence="3" id="KW-1185">Reference proteome</keyword>
<protein>
    <submittedName>
        <fullName evidence="2">Uncharacterized protein</fullName>
    </submittedName>
</protein>
<evidence type="ECO:0000313" key="3">
    <source>
        <dbReference type="Proteomes" id="UP000482800"/>
    </source>
</evidence>
<feature type="region of interest" description="Disordered" evidence="1">
    <location>
        <begin position="68"/>
        <end position="105"/>
    </location>
</feature>
<dbReference type="AlphaFoldDB" id="A0A6V8K5G4"/>
<dbReference type="EMBL" id="BLPF01000001">
    <property type="protein sequence ID" value="GFJ78740.1"/>
    <property type="molecule type" value="Genomic_DNA"/>
</dbReference>
<name>A0A6V8K5G4_9ACTN</name>
<reference evidence="2 3" key="2">
    <citation type="submission" date="2020-03" db="EMBL/GenBank/DDBJ databases">
        <authorList>
            <person name="Ichikawa N."/>
            <person name="Kimura A."/>
            <person name="Kitahashi Y."/>
            <person name="Uohara A."/>
        </authorList>
    </citation>
    <scope>NUCLEOTIDE SEQUENCE [LARGE SCALE GENOMIC DNA]</scope>
    <source>
        <strain evidence="2 3">NBRC 108639</strain>
    </source>
</reference>
<accession>A0A6V8K5G4</accession>